<dbReference type="EMBL" id="KV440974">
    <property type="protein sequence ID" value="OAD77736.1"/>
    <property type="molecule type" value="Genomic_DNA"/>
</dbReference>
<dbReference type="VEuPathDB" id="FungiDB:PHYBLDRAFT_141600"/>
<dbReference type="RefSeq" id="XP_018295776.1">
    <property type="nucleotide sequence ID" value="XM_018430625.1"/>
</dbReference>
<name>A0A167PDZ7_PHYB8</name>
<feature type="transmembrane region" description="Helical" evidence="1">
    <location>
        <begin position="93"/>
        <end position="112"/>
    </location>
</feature>
<keyword evidence="1" id="KW-0472">Membrane</keyword>
<feature type="signal peptide" evidence="2">
    <location>
        <begin position="1"/>
        <end position="19"/>
    </location>
</feature>
<organism evidence="3 4">
    <name type="scientific">Phycomyces blakesleeanus (strain ATCC 8743b / DSM 1359 / FGSC 10004 / NBRC 33097 / NRRL 1555)</name>
    <dbReference type="NCBI Taxonomy" id="763407"/>
    <lineage>
        <taxon>Eukaryota</taxon>
        <taxon>Fungi</taxon>
        <taxon>Fungi incertae sedis</taxon>
        <taxon>Mucoromycota</taxon>
        <taxon>Mucoromycotina</taxon>
        <taxon>Mucoromycetes</taxon>
        <taxon>Mucorales</taxon>
        <taxon>Phycomycetaceae</taxon>
        <taxon>Phycomyces</taxon>
    </lineage>
</organism>
<proteinExistence type="predicted"/>
<sequence length="113" mass="11686">MKTSSIAVLALLGLSLVNSAPLSETQAVNGTLPELAPVSHTIVEMYKNGVDPSMNNFTASASIEILGFPQPTGASEITIQSLSSDAMPMTTPINGVLLTTAMTVTAMAFIIAF</sequence>
<dbReference type="InParanoid" id="A0A167PDZ7"/>
<dbReference type="AlphaFoldDB" id="A0A167PDZ7"/>
<evidence type="ECO:0000313" key="3">
    <source>
        <dbReference type="EMBL" id="OAD77736.1"/>
    </source>
</evidence>
<protein>
    <submittedName>
        <fullName evidence="3">Uncharacterized protein</fullName>
    </submittedName>
</protein>
<accession>A0A167PDZ7</accession>
<dbReference type="Proteomes" id="UP000077315">
    <property type="component" value="Unassembled WGS sequence"/>
</dbReference>
<keyword evidence="1" id="KW-1133">Transmembrane helix</keyword>
<feature type="chain" id="PRO_5007891114" evidence="2">
    <location>
        <begin position="20"/>
        <end position="113"/>
    </location>
</feature>
<evidence type="ECO:0000256" key="1">
    <source>
        <dbReference type="SAM" id="Phobius"/>
    </source>
</evidence>
<keyword evidence="2" id="KW-0732">Signal</keyword>
<keyword evidence="4" id="KW-1185">Reference proteome</keyword>
<gene>
    <name evidence="3" type="ORF">PHYBLDRAFT_141600</name>
</gene>
<reference evidence="4" key="1">
    <citation type="submission" date="2015-06" db="EMBL/GenBank/DDBJ databases">
        <title>Expansion of signal transduction pathways in fungi by whole-genome duplication.</title>
        <authorList>
            <consortium name="DOE Joint Genome Institute"/>
            <person name="Corrochano L.M."/>
            <person name="Kuo A."/>
            <person name="Marcet-Houben M."/>
            <person name="Polaino S."/>
            <person name="Salamov A."/>
            <person name="Villalobos J.M."/>
            <person name="Alvarez M.I."/>
            <person name="Avalos J."/>
            <person name="Benito E.P."/>
            <person name="Benoit I."/>
            <person name="Burger G."/>
            <person name="Camino L.P."/>
            <person name="Canovas D."/>
            <person name="Cerda-Olmedo E."/>
            <person name="Cheng J.-F."/>
            <person name="Dominguez A."/>
            <person name="Elias M."/>
            <person name="Eslava A.P."/>
            <person name="Glaser F."/>
            <person name="Grimwood J."/>
            <person name="Gutierrez G."/>
            <person name="Heitman J."/>
            <person name="Henrissat B."/>
            <person name="Iturriaga E.A."/>
            <person name="Lang B.F."/>
            <person name="Lavin J.L."/>
            <person name="Lee S."/>
            <person name="Li W."/>
            <person name="Lindquist E."/>
            <person name="Lopez-Garcia S."/>
            <person name="Luque E.M."/>
            <person name="Marcos A.T."/>
            <person name="Martin J."/>
            <person name="McCluskey K."/>
            <person name="Medina H.R."/>
            <person name="Miralles-Duran A."/>
            <person name="Miyazaki A."/>
            <person name="Munoz-Torres E."/>
            <person name="Oguiza J.A."/>
            <person name="Ohm R."/>
            <person name="Olmedo M."/>
            <person name="Orejas M."/>
            <person name="Ortiz-Castellanos L."/>
            <person name="Pisabarro A.G."/>
            <person name="Rodriguez-Romero J."/>
            <person name="Ruiz-Herrera J."/>
            <person name="Ruiz-Vazquez R."/>
            <person name="Sanz C."/>
            <person name="Schackwitz W."/>
            <person name="Schmutz J."/>
            <person name="Shahriari M."/>
            <person name="Shelest E."/>
            <person name="Silva-Franco F."/>
            <person name="Soanes D."/>
            <person name="Syed K."/>
            <person name="Tagua V.G."/>
            <person name="Talbot N.J."/>
            <person name="Thon M."/>
            <person name="De vries R.P."/>
            <person name="Wiebenga A."/>
            <person name="Yadav J.S."/>
            <person name="Braun E.L."/>
            <person name="Baker S."/>
            <person name="Garre V."/>
            <person name="Horwitz B."/>
            <person name="Torres-Martinez S."/>
            <person name="Idnurm A."/>
            <person name="Herrera-Estrella A."/>
            <person name="Gabaldon T."/>
            <person name="Grigoriev I.V."/>
        </authorList>
    </citation>
    <scope>NUCLEOTIDE SEQUENCE [LARGE SCALE GENOMIC DNA]</scope>
    <source>
        <strain evidence="4">NRRL 1555(-)</strain>
    </source>
</reference>
<dbReference type="OrthoDB" id="2275630at2759"/>
<dbReference type="GeneID" id="28991531"/>
<evidence type="ECO:0000313" key="4">
    <source>
        <dbReference type="Proteomes" id="UP000077315"/>
    </source>
</evidence>
<keyword evidence="1" id="KW-0812">Transmembrane</keyword>
<evidence type="ECO:0000256" key="2">
    <source>
        <dbReference type="SAM" id="SignalP"/>
    </source>
</evidence>